<feature type="region of interest" description="Disordered" evidence="1">
    <location>
        <begin position="1325"/>
        <end position="1373"/>
    </location>
</feature>
<organism evidence="2 3">
    <name type="scientific">Symbiodinium microadriaticum</name>
    <name type="common">Dinoflagellate</name>
    <name type="synonym">Zooxanthella microadriatica</name>
    <dbReference type="NCBI Taxonomy" id="2951"/>
    <lineage>
        <taxon>Eukaryota</taxon>
        <taxon>Sar</taxon>
        <taxon>Alveolata</taxon>
        <taxon>Dinophyceae</taxon>
        <taxon>Suessiales</taxon>
        <taxon>Symbiodiniaceae</taxon>
        <taxon>Symbiodinium</taxon>
    </lineage>
</organism>
<feature type="region of interest" description="Disordered" evidence="1">
    <location>
        <begin position="1"/>
        <end position="22"/>
    </location>
</feature>
<keyword evidence="3" id="KW-1185">Reference proteome</keyword>
<proteinExistence type="predicted"/>
<feature type="compositionally biased region" description="Basic and acidic residues" evidence="1">
    <location>
        <begin position="406"/>
        <end position="417"/>
    </location>
</feature>
<sequence>MALSSPERDAGRSPESPPEEHLAHISEVLRQSDLEVSSSGTSRPEEEWTAAFRQAVGYVSGDASWSGGEAWPQSLAANVLDAISNYVPDGWVQEGAERISTALQQYMEEAKKVEEIRLDDACDQEFSLNYKLLQRYIIRVIHPVAFIHISCTYGLHPDVRKRGGKTVVKEWAQNEGSQLRLLAASLHRVTKRNKRTAILKMLYAIRMGWATPDELEDGDNDGAAAIPVDEEPGEGDLSDGAADVEPCRDLSKVPNPADVLSPDALRELHDMVDEQVAAKKAERDDLDGSKSDKPSKEDVEPPIPPNLQEEYDSLLKDLLTGVPVVTPMGNRVRDEQRKLKAQKRQAAKESKPKAKAACKNPGTKSAEKPKPTEKSAAAKKPAATATTSKRKLARSFSLSEKQAEEDEKKQQRMKAAQEKANRMLVVVRESGLEDLQPPVGFTGKCHDCTYIKLNMADHELLRYIHDNLRSYQICPPAYIANTNDKINPITWCLYSASIYVNRWELAKFLAGWTDVEIKKGKLPPDVEVCELFSGVASIAKGFSGLRVRPFCYNKADMQMVLVKRTIAKDGSGKKKVTGVKDSLVKSGAYPIDFGVRVAELHLGMLAGRHDADVGASLGLYSLHDKLVAGDLVVPPLWSEWEEANLAELREFLEAVEDEGYWSPPPDLPRPFGVQGTLMSLSKDERARSKAGSDSIPLSRGLISVDSRPTLQWSQASIQKDARVPLYMDDFLQLDGQAYDLMFMDAESGPRLMSYGLQAMQDYFLNDFVSSCKPFDDLLAAAEAWKLGETVMSCQDAMLQALDAIEQQASYDENELPKRKAAAETAAQRILDQAKGDKNERKVTIEKWLQGEMDRLLSKSRELKLKAGKAAEVAGLALNKVMGLAQKHGFSDVFSQKLELWRQMDAAQKAAYDVLKGDCAAALDDTLLESTQVDACTQDHAQVHATTGASATEAPAAVELPDAAETLLCDPSAYVEENGDDLSSTQVDTAEGGCHSKKAHDAPEGSGQNDAKKAHAPEGGGHNDSEKALAPEGGGQNDSKKAHAPEGGGQNDSEKAHAPEGGGQNDSKKAHAPEGAGQKDSEKAHAPEGGGQKDSEKAHAPEGGGDSGTSHGHPEGQARDDAPCDVHSDTGSVEILNDDAFLEAELARKSPLQQKLQRKKVMDYADEEELRMQEAKKKAKRDRMKFNRSLQSANCPDVILQKAADGKYGTVVLKELFKIYMDSGMDWMNSSIVLEQKRKQQTSVSGSQHYVTFESLKLKHGEDRAKSVRDEKKALQRVHGNYQPDAPYWFKHPDWPNDEEMEMFLVYESARVESRRTDELNHRPALLNSSAMPGPLQLGNGDVHGSQQAPGTLALPKPAKTKKPGKPNFQNKAGGKIKDAKSLLTDAKMWAHKVDEERKKGKGSMVSPEMCDGYGHQINFLVKNLTEKIDALEAVVVTGTGDEKVIVPGINDVQMAMEKYQEFQGLGVRPRQPLLDLASAGAYGTHESNIERDVMRRSLDETVPIQYVDVPVRARHPTTKEWCTESRKMPLILPHELCLYLCRHGSKHYGGDELKAELRKFWGHFKKCTSKQVAASLNYASYGIAPQRWIGDPSIDPVHELNDIEPENRYPPTVLTELRGDWKFYKAMKLQHSQPEFRPCTIRDTMTGYAELACKGLSKMCHRRSLEFSFLRRFYSDDAGDSSESRGSGNGSKSDESAPSDAKGTNAHPKAVRQRFDSMASTSLSDTETKEDGDETSVPFNSPRGLEAALKELNHYKFESESRDRKTQLQVPDLPSAPKELQPPVPLKEPVLPEDEPDKEVQEAKWWWHFAELTPACLNCAGPNGLEPEICKETEECIHEKACCCKPVCWRTRPDGEVPP</sequence>
<protein>
    <submittedName>
        <fullName evidence="2">Uncharacterized protein</fullName>
    </submittedName>
</protein>
<evidence type="ECO:0000256" key="1">
    <source>
        <dbReference type="SAM" id="MobiDB-lite"/>
    </source>
</evidence>
<feature type="region of interest" description="Disordered" evidence="1">
    <location>
        <begin position="974"/>
        <end position="1129"/>
    </location>
</feature>
<gene>
    <name evidence="2" type="ORF">AK812_SmicGene10937</name>
</gene>
<reference evidence="2 3" key="1">
    <citation type="submission" date="2016-02" db="EMBL/GenBank/DDBJ databases">
        <title>Genome analysis of coral dinoflagellate symbionts highlights evolutionary adaptations to a symbiotic lifestyle.</title>
        <authorList>
            <person name="Aranda M."/>
            <person name="Li Y."/>
            <person name="Liew Y.J."/>
            <person name="Baumgarten S."/>
            <person name="Simakov O."/>
            <person name="Wilson M."/>
            <person name="Piel J."/>
            <person name="Ashoor H."/>
            <person name="Bougouffa S."/>
            <person name="Bajic V.B."/>
            <person name="Ryu T."/>
            <person name="Ravasi T."/>
            <person name="Bayer T."/>
            <person name="Micklem G."/>
            <person name="Kim H."/>
            <person name="Bhak J."/>
            <person name="Lajeunesse T.C."/>
            <person name="Voolstra C.R."/>
        </authorList>
    </citation>
    <scope>NUCLEOTIDE SEQUENCE [LARGE SCALE GENOMIC DNA]</scope>
    <source>
        <strain evidence="2 3">CCMP2467</strain>
    </source>
</reference>
<evidence type="ECO:0000313" key="2">
    <source>
        <dbReference type="EMBL" id="OLQ05838.1"/>
    </source>
</evidence>
<feature type="region of interest" description="Disordered" evidence="1">
    <location>
        <begin position="326"/>
        <end position="417"/>
    </location>
</feature>
<name>A0A1Q9EEL0_SYMMI</name>
<feature type="region of interest" description="Disordered" evidence="1">
    <location>
        <begin position="1758"/>
        <end position="1798"/>
    </location>
</feature>
<feature type="region of interest" description="Disordered" evidence="1">
    <location>
        <begin position="1678"/>
        <end position="1743"/>
    </location>
</feature>
<feature type="compositionally biased region" description="Basic and acidic residues" evidence="1">
    <location>
        <begin position="1111"/>
        <end position="1127"/>
    </location>
</feature>
<accession>A0A1Q9EEL0</accession>
<dbReference type="OrthoDB" id="428591at2759"/>
<feature type="compositionally biased region" description="Basic and acidic residues" evidence="1">
    <location>
        <begin position="1009"/>
        <end position="1028"/>
    </location>
</feature>
<feature type="region of interest" description="Disordered" evidence="1">
    <location>
        <begin position="277"/>
        <end position="308"/>
    </location>
</feature>
<dbReference type="EMBL" id="LSRX01000174">
    <property type="protein sequence ID" value="OLQ05838.1"/>
    <property type="molecule type" value="Genomic_DNA"/>
</dbReference>
<evidence type="ECO:0000313" key="3">
    <source>
        <dbReference type="Proteomes" id="UP000186817"/>
    </source>
</evidence>
<feature type="compositionally biased region" description="Basic and acidic residues" evidence="1">
    <location>
        <begin position="277"/>
        <end position="299"/>
    </location>
</feature>
<feature type="compositionally biased region" description="Low complexity" evidence="1">
    <location>
        <begin position="374"/>
        <end position="387"/>
    </location>
</feature>
<feature type="compositionally biased region" description="Acidic residues" evidence="1">
    <location>
        <begin position="228"/>
        <end position="237"/>
    </location>
</feature>
<comment type="caution">
    <text evidence="2">The sequence shown here is derived from an EMBL/GenBank/DDBJ whole genome shotgun (WGS) entry which is preliminary data.</text>
</comment>
<feature type="compositionally biased region" description="Basic and acidic residues" evidence="1">
    <location>
        <begin position="1065"/>
        <end position="1099"/>
    </location>
</feature>
<feature type="region of interest" description="Disordered" evidence="1">
    <location>
        <begin position="213"/>
        <end position="259"/>
    </location>
</feature>
<dbReference type="Proteomes" id="UP000186817">
    <property type="component" value="Unassembled WGS sequence"/>
</dbReference>